<feature type="transmembrane region" description="Helical" evidence="7">
    <location>
        <begin position="29"/>
        <end position="51"/>
    </location>
</feature>
<evidence type="ECO:0000256" key="5">
    <source>
        <dbReference type="ARBA" id="ARBA00022989"/>
    </source>
</evidence>
<sequence length="90" mass="9238">MGFLGFIVLGLIVGVIVKAVLPGRVGGGWITSIILGIVGAIVGGWLGSLIFGSDLGTFFDIKTWILAIIGGLVVAGIWGFIKGRNKKANA</sequence>
<dbReference type="RefSeq" id="WP_349639078.1">
    <property type="nucleotide sequence ID" value="NZ_CP090958.1"/>
</dbReference>
<name>A0ABY8QVI1_9MICO</name>
<comment type="subcellular location">
    <subcellularLocation>
        <location evidence="1">Cell membrane</location>
        <topology evidence="1">Multi-pass membrane protein</topology>
    </subcellularLocation>
</comment>
<dbReference type="Pfam" id="PF04226">
    <property type="entry name" value="Transgly_assoc"/>
    <property type="match status" value="1"/>
</dbReference>
<protein>
    <submittedName>
        <fullName evidence="8">GlsB/YeaQ/YmgE family stress response membrane protein</fullName>
    </submittedName>
</protein>
<dbReference type="PANTHER" id="PTHR33884:SF3">
    <property type="entry name" value="UPF0410 PROTEIN YMGE"/>
    <property type="match status" value="1"/>
</dbReference>
<dbReference type="PANTHER" id="PTHR33884">
    <property type="entry name" value="UPF0410 PROTEIN YMGE"/>
    <property type="match status" value="1"/>
</dbReference>
<keyword evidence="4 7" id="KW-0812">Transmembrane</keyword>
<keyword evidence="5 7" id="KW-1133">Transmembrane helix</keyword>
<keyword evidence="6 7" id="KW-0472">Membrane</keyword>
<evidence type="ECO:0000313" key="9">
    <source>
        <dbReference type="Proteomes" id="UP001209083"/>
    </source>
</evidence>
<evidence type="ECO:0000313" key="8">
    <source>
        <dbReference type="EMBL" id="WGW12279.1"/>
    </source>
</evidence>
<organism evidence="8 9">
    <name type="scientific">Saxibacter everestensis</name>
    <dbReference type="NCBI Taxonomy" id="2909229"/>
    <lineage>
        <taxon>Bacteria</taxon>
        <taxon>Bacillati</taxon>
        <taxon>Actinomycetota</taxon>
        <taxon>Actinomycetes</taxon>
        <taxon>Micrococcales</taxon>
        <taxon>Brevibacteriaceae</taxon>
        <taxon>Saxibacter</taxon>
    </lineage>
</organism>
<feature type="transmembrane region" description="Helical" evidence="7">
    <location>
        <begin position="63"/>
        <end position="81"/>
    </location>
</feature>
<keyword evidence="3" id="KW-1003">Cell membrane</keyword>
<evidence type="ECO:0000256" key="6">
    <source>
        <dbReference type="ARBA" id="ARBA00023136"/>
    </source>
</evidence>
<dbReference type="EMBL" id="CP090958">
    <property type="protein sequence ID" value="WGW12279.1"/>
    <property type="molecule type" value="Genomic_DNA"/>
</dbReference>
<proteinExistence type="inferred from homology"/>
<dbReference type="InterPro" id="IPR007341">
    <property type="entry name" value="Transgly_assoc"/>
</dbReference>
<dbReference type="Proteomes" id="UP001209083">
    <property type="component" value="Chromosome"/>
</dbReference>
<keyword evidence="9" id="KW-1185">Reference proteome</keyword>
<evidence type="ECO:0000256" key="7">
    <source>
        <dbReference type="SAM" id="Phobius"/>
    </source>
</evidence>
<evidence type="ECO:0000256" key="2">
    <source>
        <dbReference type="ARBA" id="ARBA00011006"/>
    </source>
</evidence>
<accession>A0ABY8QVI1</accession>
<evidence type="ECO:0000256" key="3">
    <source>
        <dbReference type="ARBA" id="ARBA00022475"/>
    </source>
</evidence>
<evidence type="ECO:0000256" key="1">
    <source>
        <dbReference type="ARBA" id="ARBA00004651"/>
    </source>
</evidence>
<gene>
    <name evidence="8" type="ORF">LWF01_00500</name>
</gene>
<comment type="similarity">
    <text evidence="2">Belongs to the UPF0410 family.</text>
</comment>
<evidence type="ECO:0000256" key="4">
    <source>
        <dbReference type="ARBA" id="ARBA00022692"/>
    </source>
</evidence>
<reference evidence="8 9" key="1">
    <citation type="submission" date="2023-05" db="EMBL/GenBank/DDBJ databases">
        <title>Lithophilousrod everest ZFBP1038 complete genpme.</title>
        <authorList>
            <person name="Tian M."/>
        </authorList>
    </citation>
    <scope>NUCLEOTIDE SEQUENCE [LARGE SCALE GENOMIC DNA]</scope>
    <source>
        <strain evidence="8 9">ZFBP1038</strain>
    </source>
</reference>